<feature type="compositionally biased region" description="Polar residues" evidence="2">
    <location>
        <begin position="70"/>
        <end position="87"/>
    </location>
</feature>
<evidence type="ECO:0000313" key="5">
    <source>
        <dbReference type="Proteomes" id="UP000316213"/>
    </source>
</evidence>
<dbReference type="InterPro" id="IPR036280">
    <property type="entry name" value="Multihaem_cyt_sf"/>
</dbReference>
<dbReference type="InterPro" id="IPR011047">
    <property type="entry name" value="Quinoprotein_ADH-like_sf"/>
</dbReference>
<dbReference type="SUPFAM" id="SSF50998">
    <property type="entry name" value="Quinoprotein alcohol dehydrogenase-like"/>
    <property type="match status" value="1"/>
</dbReference>
<dbReference type="EMBL" id="SJPM01000038">
    <property type="protein sequence ID" value="TWT86234.1"/>
    <property type="molecule type" value="Genomic_DNA"/>
</dbReference>
<dbReference type="Proteomes" id="UP000316213">
    <property type="component" value="Unassembled WGS sequence"/>
</dbReference>
<gene>
    <name evidence="4" type="ORF">Pla100_61440</name>
</gene>
<feature type="signal peptide" evidence="3">
    <location>
        <begin position="1"/>
        <end position="28"/>
    </location>
</feature>
<keyword evidence="5" id="KW-1185">Reference proteome</keyword>
<accession>A0A5C5ZFT3</accession>
<evidence type="ECO:0000256" key="2">
    <source>
        <dbReference type="SAM" id="MobiDB-lite"/>
    </source>
</evidence>
<dbReference type="Pfam" id="PF08309">
    <property type="entry name" value="LVIVD"/>
    <property type="match status" value="3"/>
</dbReference>
<comment type="caution">
    <text evidence="4">The sequence shown here is derived from an EMBL/GenBank/DDBJ whole genome shotgun (WGS) entry which is preliminary data.</text>
</comment>
<dbReference type="InterPro" id="IPR051829">
    <property type="entry name" value="Multiheme_Cytochr_ET"/>
</dbReference>
<dbReference type="RefSeq" id="WP_197168336.1">
    <property type="nucleotide sequence ID" value="NZ_SJPM01000038.1"/>
</dbReference>
<protein>
    <submittedName>
        <fullName evidence="4">LVIVD repeat protein</fullName>
    </submittedName>
</protein>
<feature type="region of interest" description="Disordered" evidence="2">
    <location>
        <begin position="117"/>
        <end position="207"/>
    </location>
</feature>
<dbReference type="PANTHER" id="PTHR35038">
    <property type="entry name" value="DISSIMILATORY SULFITE REDUCTASE SIRA"/>
    <property type="match status" value="1"/>
</dbReference>
<dbReference type="PANTHER" id="PTHR35038:SF6">
    <property type="entry name" value="SURFACE LOCALIZED DECAHEME CYTOCHROME C LIPOPROTEIN"/>
    <property type="match status" value="1"/>
</dbReference>
<proteinExistence type="predicted"/>
<dbReference type="SUPFAM" id="SSF48695">
    <property type="entry name" value="Multiheme cytochromes"/>
    <property type="match status" value="2"/>
</dbReference>
<name>A0A5C5ZFT3_9BACT</name>
<evidence type="ECO:0000256" key="3">
    <source>
        <dbReference type="SAM" id="SignalP"/>
    </source>
</evidence>
<feature type="region of interest" description="Disordered" evidence="2">
    <location>
        <begin position="32"/>
        <end position="104"/>
    </location>
</feature>
<evidence type="ECO:0000256" key="1">
    <source>
        <dbReference type="ARBA" id="ARBA00022729"/>
    </source>
</evidence>
<feature type="compositionally biased region" description="Polar residues" evidence="2">
    <location>
        <begin position="39"/>
        <end position="51"/>
    </location>
</feature>
<reference evidence="4 5" key="1">
    <citation type="submission" date="2019-02" db="EMBL/GenBank/DDBJ databases">
        <title>Deep-cultivation of Planctomycetes and their phenomic and genomic characterization uncovers novel biology.</title>
        <authorList>
            <person name="Wiegand S."/>
            <person name="Jogler M."/>
            <person name="Boedeker C."/>
            <person name="Pinto D."/>
            <person name="Vollmers J."/>
            <person name="Rivas-Marin E."/>
            <person name="Kohn T."/>
            <person name="Peeters S.H."/>
            <person name="Heuer A."/>
            <person name="Rast P."/>
            <person name="Oberbeckmann S."/>
            <person name="Bunk B."/>
            <person name="Jeske O."/>
            <person name="Meyerdierks A."/>
            <person name="Storesund J.E."/>
            <person name="Kallscheuer N."/>
            <person name="Luecker S."/>
            <person name="Lage O.M."/>
            <person name="Pohl T."/>
            <person name="Merkel B.J."/>
            <person name="Hornburger P."/>
            <person name="Mueller R.-W."/>
            <person name="Bruemmer F."/>
            <person name="Labrenz M."/>
            <person name="Spormann A.M."/>
            <person name="Op Den Camp H."/>
            <person name="Overmann J."/>
            <person name="Amann R."/>
            <person name="Jetten M.S.M."/>
            <person name="Mascher T."/>
            <person name="Medema M.H."/>
            <person name="Devos D.P."/>
            <person name="Kaster A.-K."/>
            <person name="Ovreas L."/>
            <person name="Rohde M."/>
            <person name="Galperin M.Y."/>
            <person name="Jogler C."/>
        </authorList>
    </citation>
    <scope>NUCLEOTIDE SEQUENCE [LARGE SCALE GENOMIC DNA]</scope>
    <source>
        <strain evidence="4 5">Pla100</strain>
    </source>
</reference>
<feature type="compositionally biased region" description="Low complexity" evidence="2">
    <location>
        <begin position="176"/>
        <end position="199"/>
    </location>
</feature>
<feature type="compositionally biased region" description="Low complexity" evidence="2">
    <location>
        <begin position="119"/>
        <end position="131"/>
    </location>
</feature>
<feature type="chain" id="PRO_5022814683" evidence="3">
    <location>
        <begin position="29"/>
        <end position="1492"/>
    </location>
</feature>
<keyword evidence="1 3" id="KW-0732">Signal</keyword>
<dbReference type="InterPro" id="IPR013211">
    <property type="entry name" value="LVIVD"/>
</dbReference>
<organism evidence="4 5">
    <name type="scientific">Neorhodopirellula pilleata</name>
    <dbReference type="NCBI Taxonomy" id="2714738"/>
    <lineage>
        <taxon>Bacteria</taxon>
        <taxon>Pseudomonadati</taxon>
        <taxon>Planctomycetota</taxon>
        <taxon>Planctomycetia</taxon>
        <taxon>Pirellulales</taxon>
        <taxon>Pirellulaceae</taxon>
        <taxon>Neorhodopirellula</taxon>
    </lineage>
</organism>
<evidence type="ECO:0000313" key="4">
    <source>
        <dbReference type="EMBL" id="TWT86234.1"/>
    </source>
</evidence>
<sequence length="1492" mass="163207" precursor="true">MNGFSTRTRLIFILLAWAMSMSPLPAVADDPNAIKDPASQAQSPPSKTTKGLNRLYQALELAKKPPNLQPNPDQMNASEAGSESPVIQTAGHAEPTGPTQPLGQIAPVGAIEFSLSDQPAAAPSQARPIAAGHAVAGQQAMTHRPATGGHGAHPMPRATGPTQPGGSYHGTYHGRPAQAAQTPWAAATPGAPGASGTGADEPSVVPSADPWDLARRLGIADNASYPIPHNMRFERLATQSAADSHAKSHGCITCHTDVGNMHPENSVQIGCTDCHGGNADALDIKHAHVHPRFGPAWKNSANPVRSYTLLNHESPEFVRFVNPGDLRVAHIACGQCHANEVLQLRKSMMTHGCMLWGAALYNNGGTDKKYSPYGESYSMQGTPQILQTVPTPTAEQTRYNGILPRLTPLLPYQVSQPGNVLRIFERGGRFRPEIGIPERLEEPGRPRERLSLRGMGTENRTDPVFIGLAKTRLLDPTLNFMGTNDHPGDYRSSGCSACHVLYANDRSETASGFIAKYGNRGTAAAAKDEWVKYVDPTINKNHSGHPIQHKFELRMPTSVCMVCHIHPGTNVLNSYLGYMWWDNETDGELMYPKHQKKLTAEDYIRATESNPNEAAARGNWSDPEFLANVTDLNPHLRHTQFADFHGHGWVYRAVFKKDRQGKLLDWQNEPIAEVTTPKLMAAVEPSDEAEKVHGKCRPDAPVHMMDIHMEKGMHCSDCHYYNDSHGNTMLYNEVRAAIEIKCVNCHGTADKSLVDMVDEQIAGGQSPRIATTGPAAPDQGTNLLALRTTFNTPRFEILREPGKPPKLIQRSTVEPDLWWEVTQTADTVRPGHADYNPRSHAAKSVRVDVDGQLTWGGTDPEDFSQCAHSNKEMSCIACHSSWNPSCFGCHLPQKANIKSPELHNAGDVTRNRTSYNFQTLRDDVFMLARDGNVTGNRIGPARSSCAIHVTSYNANREAIYSQQQTISGDGMSGIAFSTNVPHTVRGGPGWENEMSHGGSGVYETKSCTDCHISNEDNNNAIMSQLLMQGTGYTNFIGKYCYVAAGEHGFEAVVVTETTEPQAVIGSSLHKMAYPENYKHHIEHERQLEHSHEHPGRDILEAISLRYRKPEILDLQHRGEYLYAACGEGGLRVFDIAFIDDKAFSERITTAPVSPLGQRLYVRTKFATGVASPATIAPDPTRVQDPMNEESKVHPMYGYLFVSDREEGLILVGAGTLLDGNPLNNFLERALTFNPDGLLDGAESVNIVGTYAYVCCKAGLVVIDLDDPTCPVVTHVIGHDELDHPHTVAVQFRYGFVTDKEGVKVIDTTDLAHPHVVHEVPLHDAHGIYLARTYAYVAAGKQGLAILDIEKPREAHVDQIYNANGCINDAHDVQLGITNVSQFAYVADGKNGLRVVQLTSPELPGNDGFSPRPNPFLVATFKLPKEGHALAISRGIDRDRAVDESGNQIAVFGRVGARPLSKEEAAKMYKRADGTPWFVTDDVMDESVFRIQR</sequence>
<dbReference type="GO" id="GO:0016491">
    <property type="term" value="F:oxidoreductase activity"/>
    <property type="evidence" value="ECO:0007669"/>
    <property type="project" value="TreeGrafter"/>
</dbReference>